<feature type="compositionally biased region" description="Low complexity" evidence="11">
    <location>
        <begin position="92"/>
        <end position="105"/>
    </location>
</feature>
<keyword evidence="4" id="KW-0964">Secreted</keyword>
<dbReference type="GO" id="GO:0097475">
    <property type="term" value="P:motor neuron migration"/>
    <property type="evidence" value="ECO:0007669"/>
    <property type="project" value="UniProtKB-ARBA"/>
</dbReference>
<dbReference type="GO" id="GO:0040028">
    <property type="term" value="P:regulation of vulval development"/>
    <property type="evidence" value="ECO:0007669"/>
    <property type="project" value="UniProtKB-ARBA"/>
</dbReference>
<dbReference type="GO" id="GO:0010975">
    <property type="term" value="P:regulation of neuron projection development"/>
    <property type="evidence" value="ECO:0007669"/>
    <property type="project" value="UniProtKB-ARBA"/>
</dbReference>
<dbReference type="AlphaFoldDB" id="A0A8S1HJW0"/>
<evidence type="ECO:0000313" key="14">
    <source>
        <dbReference type="Proteomes" id="UP000835052"/>
    </source>
</evidence>
<dbReference type="Pfam" id="PF06047">
    <property type="entry name" value="Nkap_C"/>
    <property type="match status" value="1"/>
</dbReference>
<evidence type="ECO:0000259" key="12">
    <source>
        <dbReference type="Pfam" id="PF06047"/>
    </source>
</evidence>
<reference evidence="13" key="1">
    <citation type="submission" date="2020-10" db="EMBL/GenBank/DDBJ databases">
        <authorList>
            <person name="Kikuchi T."/>
        </authorList>
    </citation>
    <scope>NUCLEOTIDE SEQUENCE</scope>
    <source>
        <strain evidence="13">NKZ352</strain>
    </source>
</reference>
<keyword evidence="8" id="KW-1015">Disulfide bond</keyword>
<dbReference type="Gene3D" id="3.30.2460.20">
    <property type="match status" value="1"/>
</dbReference>
<dbReference type="FunFam" id="3.30.2460.20:FF:000005">
    <property type="entry name" value="Protein Wnt"/>
    <property type="match status" value="1"/>
</dbReference>
<evidence type="ECO:0000256" key="4">
    <source>
        <dbReference type="ARBA" id="ARBA00022525"/>
    </source>
</evidence>
<dbReference type="GO" id="GO:0060070">
    <property type="term" value="P:canonical Wnt signaling pathway"/>
    <property type="evidence" value="ECO:0007669"/>
    <property type="project" value="TreeGrafter"/>
</dbReference>
<evidence type="ECO:0000256" key="11">
    <source>
        <dbReference type="SAM" id="MobiDB-lite"/>
    </source>
</evidence>
<comment type="similarity">
    <text evidence="2">Belongs to the Wnt family.</text>
</comment>
<dbReference type="GO" id="GO:0005109">
    <property type="term" value="F:frizzled binding"/>
    <property type="evidence" value="ECO:0007669"/>
    <property type="project" value="TreeGrafter"/>
</dbReference>
<dbReference type="GO" id="GO:0005125">
    <property type="term" value="F:cytokine activity"/>
    <property type="evidence" value="ECO:0007669"/>
    <property type="project" value="TreeGrafter"/>
</dbReference>
<protein>
    <recommendedName>
        <fullName evidence="12">NF-kappa-B-activating protein C-terminal domain-containing protein</fullName>
    </recommendedName>
</protein>
<dbReference type="GO" id="GO:1904936">
    <property type="term" value="P:interneuron migration"/>
    <property type="evidence" value="ECO:0007669"/>
    <property type="project" value="UniProtKB-ARBA"/>
</dbReference>
<evidence type="ECO:0000256" key="5">
    <source>
        <dbReference type="ARBA" id="ARBA00022530"/>
    </source>
</evidence>
<comment type="subcellular location">
    <subcellularLocation>
        <location evidence="1">Secreted</location>
        <location evidence="1">Extracellular space</location>
        <location evidence="1">Extracellular matrix</location>
    </subcellularLocation>
</comment>
<keyword evidence="7" id="KW-0732">Signal</keyword>
<keyword evidence="14" id="KW-1185">Reference proteome</keyword>
<organism evidence="13 14">
    <name type="scientific">Caenorhabditis auriculariae</name>
    <dbReference type="NCBI Taxonomy" id="2777116"/>
    <lineage>
        <taxon>Eukaryota</taxon>
        <taxon>Metazoa</taxon>
        <taxon>Ecdysozoa</taxon>
        <taxon>Nematoda</taxon>
        <taxon>Chromadorea</taxon>
        <taxon>Rhabditida</taxon>
        <taxon>Rhabditina</taxon>
        <taxon>Rhabditomorpha</taxon>
        <taxon>Rhabditoidea</taxon>
        <taxon>Rhabditidae</taxon>
        <taxon>Peloderinae</taxon>
        <taxon>Caenorhabditis</taxon>
    </lineage>
</organism>
<evidence type="ECO:0000256" key="1">
    <source>
        <dbReference type="ARBA" id="ARBA00004498"/>
    </source>
</evidence>
<dbReference type="Proteomes" id="UP000835052">
    <property type="component" value="Unassembled WGS sequence"/>
</dbReference>
<dbReference type="PANTHER" id="PTHR12027:SF116">
    <property type="entry name" value="ABNORMAL CELL LINEAGE PROTEIN 44"/>
    <property type="match status" value="1"/>
</dbReference>
<feature type="region of interest" description="Disordered" evidence="11">
    <location>
        <begin position="80"/>
        <end position="174"/>
    </location>
</feature>
<evidence type="ECO:0000256" key="2">
    <source>
        <dbReference type="ARBA" id="ARBA00005683"/>
    </source>
</evidence>
<keyword evidence="6" id="KW-0879">Wnt signaling pathway</keyword>
<sequence length="853" mass="95285">MSYGLRATHTCHLLQIETVLDVDDKESEVAQLLPVPRLNQMPHLNLLKIARCGVIRADLQVRRIEDGVVLHLEAFLPEESSPLKSARKRSPLRSSPPRRNLSPRRSPARRRSPAGRSRRSPPRRRTERQRTPSFQDDRSPSPAEYRKRSPDRRNERKRGWGRSPTNNDEPVWERRRESRIDIQWKGERQIWGSSPSHSDIADVYKLYEQADQIDKERAMEGAKLKAVREKERRKEQRKRAADFSDGSESEDSSDEDKKKKKKKAKKVKKEKKKKEKKKVEESSDEWEERAPNGQDEDSGEQSPGPAIPSHIKAKNDSENHAFEIPTEARYGKDLLAGEGAGMAAYVARGERIPRRGEIGLSSSEIEQYEKWGYVMSGSRHKAMEATRLRKENQILTAEEKRLLSGVSQDAKKKKEEAILDQFKQLIKNKNNVIHSWHPPNGSAFCGGDVVNGTPFTTPATSSFLFCGWRLLAKLSVENNTRPGLPLTHSTLMRVSRHRTTSSSPTTSEAPNVSVRLQAVLLPAQLAGIGFFLFSAVGLAAAAVHHSSPAPKPFLLRQGCPPDLLHSRALRAVQVACRTHPSTVVSAFEGIQDALGHCASRLRFQQWDCSEAGNIMHDPPLLRSGYRESALVWALSSAGAAWGVAASCAQGWIEDCACTPSGQPGFEFGGCTFGVQHGVTASRKLLTKAGSSNSLLRKVEKHNLKAGRLAVKKTLISTCKCHGVSGSCQQKTCWKRTAQLNYIADYLVEKYARARLLTDEGSIKSGDLVYLEASPDVCKSKTTAGRVCAWRNETHTQGDCDRLCCGNGFSIRHEVVRVKCDCQFVWCCNLVCKDCIQHRWISTCNGEPPKSLIF</sequence>
<feature type="compositionally biased region" description="Basic residues" evidence="11">
    <location>
        <begin position="106"/>
        <end position="127"/>
    </location>
</feature>
<evidence type="ECO:0000256" key="6">
    <source>
        <dbReference type="ARBA" id="ARBA00022687"/>
    </source>
</evidence>
<feature type="domain" description="NF-kappa-B-activating protein C-terminal" evidence="12">
    <location>
        <begin position="328"/>
        <end position="427"/>
    </location>
</feature>
<dbReference type="EMBL" id="CAJGYM010000047">
    <property type="protein sequence ID" value="CAD6194738.1"/>
    <property type="molecule type" value="Genomic_DNA"/>
</dbReference>
<dbReference type="InterPro" id="IPR018161">
    <property type="entry name" value="Wnt_CS"/>
</dbReference>
<gene>
    <name evidence="13" type="ORF">CAUJ_LOCUS10657</name>
</gene>
<feature type="compositionally biased region" description="Basic and acidic residues" evidence="11">
    <location>
        <begin position="135"/>
        <end position="158"/>
    </location>
</feature>
<proteinExistence type="inferred from homology"/>
<dbReference type="GO" id="GO:1905485">
    <property type="term" value="P:positive regulation of motor neuron migration"/>
    <property type="evidence" value="ECO:0007669"/>
    <property type="project" value="UniProtKB-ARBA"/>
</dbReference>
<keyword evidence="9" id="KW-0325">Glycoprotein</keyword>
<keyword evidence="3" id="KW-0217">Developmental protein</keyword>
<accession>A0A8S1HJW0</accession>
<name>A0A8S1HJW0_9PELO</name>
<feature type="region of interest" description="Disordered" evidence="11">
    <location>
        <begin position="221"/>
        <end position="318"/>
    </location>
</feature>
<dbReference type="InterPro" id="IPR043158">
    <property type="entry name" value="Wnt_C"/>
</dbReference>
<feature type="compositionally biased region" description="Acidic residues" evidence="11">
    <location>
        <begin position="245"/>
        <end position="254"/>
    </location>
</feature>
<dbReference type="Pfam" id="PF00110">
    <property type="entry name" value="wnt"/>
    <property type="match status" value="1"/>
</dbReference>
<dbReference type="GO" id="GO:0005615">
    <property type="term" value="C:extracellular space"/>
    <property type="evidence" value="ECO:0007669"/>
    <property type="project" value="TreeGrafter"/>
</dbReference>
<dbReference type="CDD" id="cd13113">
    <property type="entry name" value="Wnt"/>
    <property type="match status" value="1"/>
</dbReference>
<dbReference type="PRINTS" id="PR01349">
    <property type="entry name" value="WNTPROTEIN"/>
</dbReference>
<evidence type="ECO:0000256" key="8">
    <source>
        <dbReference type="ARBA" id="ARBA00023157"/>
    </source>
</evidence>
<evidence type="ECO:0000256" key="10">
    <source>
        <dbReference type="ARBA" id="ARBA00023288"/>
    </source>
</evidence>
<dbReference type="InterPro" id="IPR009269">
    <property type="entry name" value="NKAP_C"/>
</dbReference>
<evidence type="ECO:0000256" key="3">
    <source>
        <dbReference type="ARBA" id="ARBA00022473"/>
    </source>
</evidence>
<dbReference type="GO" id="GO:0003682">
    <property type="term" value="F:chromatin binding"/>
    <property type="evidence" value="ECO:0007669"/>
    <property type="project" value="InterPro"/>
</dbReference>
<keyword evidence="5" id="KW-0272">Extracellular matrix</keyword>
<keyword evidence="10" id="KW-0449">Lipoprotein</keyword>
<dbReference type="SMART" id="SM00097">
    <property type="entry name" value="WNT1"/>
    <property type="match status" value="1"/>
</dbReference>
<feature type="compositionally biased region" description="Basic residues" evidence="11">
    <location>
        <begin position="258"/>
        <end position="276"/>
    </location>
</feature>
<dbReference type="InterPro" id="IPR005817">
    <property type="entry name" value="Wnt"/>
</dbReference>
<comment type="caution">
    <text evidence="13">The sequence shown here is derived from an EMBL/GenBank/DDBJ whole genome shotgun (WGS) entry which is preliminary data.</text>
</comment>
<dbReference type="PROSITE" id="PS00246">
    <property type="entry name" value="WNT1"/>
    <property type="match status" value="1"/>
</dbReference>
<dbReference type="OrthoDB" id="5945655at2759"/>
<dbReference type="GO" id="GO:0030182">
    <property type="term" value="P:neuron differentiation"/>
    <property type="evidence" value="ECO:0007669"/>
    <property type="project" value="TreeGrafter"/>
</dbReference>
<evidence type="ECO:0000256" key="7">
    <source>
        <dbReference type="ARBA" id="ARBA00022729"/>
    </source>
</evidence>
<dbReference type="GO" id="GO:0097402">
    <property type="term" value="P:neuroblast migration"/>
    <property type="evidence" value="ECO:0007669"/>
    <property type="project" value="UniProtKB-ARBA"/>
</dbReference>
<evidence type="ECO:0000256" key="9">
    <source>
        <dbReference type="ARBA" id="ARBA00023180"/>
    </source>
</evidence>
<feature type="compositionally biased region" description="Basic and acidic residues" evidence="11">
    <location>
        <begin position="221"/>
        <end position="242"/>
    </location>
</feature>
<dbReference type="PANTHER" id="PTHR12027">
    <property type="entry name" value="WNT RELATED"/>
    <property type="match status" value="1"/>
</dbReference>
<dbReference type="GO" id="GO:0031346">
    <property type="term" value="P:positive regulation of cell projection organization"/>
    <property type="evidence" value="ECO:0007669"/>
    <property type="project" value="UniProtKB-ARBA"/>
</dbReference>
<dbReference type="GO" id="GO:0001708">
    <property type="term" value="P:cell fate specification"/>
    <property type="evidence" value="ECO:0007669"/>
    <property type="project" value="UniProtKB-ARBA"/>
</dbReference>
<evidence type="ECO:0000313" key="13">
    <source>
        <dbReference type="EMBL" id="CAD6194738.1"/>
    </source>
</evidence>